<reference evidence="3" key="1">
    <citation type="submission" date="2014-05" db="EMBL/GenBank/DDBJ databases">
        <title>The transcriptome of the halophilic microalga Tetraselmis sp. GSL018 isolated from the Great Salt Lake, Utah.</title>
        <authorList>
            <person name="Jinkerson R.E."/>
            <person name="D'Adamo S."/>
            <person name="Posewitz M.C."/>
        </authorList>
    </citation>
    <scope>NUCLEOTIDE SEQUENCE</scope>
    <source>
        <strain evidence="3">GSL018</strain>
    </source>
</reference>
<protein>
    <submittedName>
        <fullName evidence="3">Estradiol 17beta-dehydrogenase / testosterone 17beta-dehydrogenase</fullName>
    </submittedName>
</protein>
<dbReference type="PANTHER" id="PTHR43313:SF1">
    <property type="entry name" value="3BETA-HYDROXYSTEROID DEHYDROGENASE DHS-16"/>
    <property type="match status" value="1"/>
</dbReference>
<dbReference type="InterPro" id="IPR002347">
    <property type="entry name" value="SDR_fam"/>
</dbReference>
<accession>A0A061RCN9</accession>
<dbReference type="InterPro" id="IPR020904">
    <property type="entry name" value="Sc_DH/Rdtase_CS"/>
</dbReference>
<dbReference type="PRINTS" id="PR00080">
    <property type="entry name" value="SDRFAMILY"/>
</dbReference>
<dbReference type="GO" id="GO:0016491">
    <property type="term" value="F:oxidoreductase activity"/>
    <property type="evidence" value="ECO:0007669"/>
    <property type="project" value="TreeGrafter"/>
</dbReference>
<dbReference type="AlphaFoldDB" id="A0A061RCN9"/>
<dbReference type="InterPro" id="IPR036291">
    <property type="entry name" value="NAD(P)-bd_dom_sf"/>
</dbReference>
<dbReference type="PANTHER" id="PTHR43313">
    <property type="entry name" value="SHORT-CHAIN DEHYDROGENASE/REDUCTASE FAMILY 9C"/>
    <property type="match status" value="1"/>
</dbReference>
<dbReference type="InterPro" id="IPR057326">
    <property type="entry name" value="KR_dom"/>
</dbReference>
<evidence type="ECO:0000313" key="3">
    <source>
        <dbReference type="EMBL" id="JAC70702.1"/>
    </source>
</evidence>
<dbReference type="PROSITE" id="PS00061">
    <property type="entry name" value="ADH_SHORT"/>
    <property type="match status" value="1"/>
</dbReference>
<dbReference type="EMBL" id="GBEZ01015462">
    <property type="protein sequence ID" value="JAC70702.1"/>
    <property type="molecule type" value="Transcribed_RNA"/>
</dbReference>
<gene>
    <name evidence="3" type="primary">HSD17B2</name>
    <name evidence="3" type="ORF">TSPGSL018_3562</name>
</gene>
<evidence type="ECO:0000256" key="1">
    <source>
        <dbReference type="RuleBase" id="RU000363"/>
    </source>
</evidence>
<dbReference type="PRINTS" id="PR00081">
    <property type="entry name" value="GDHRDH"/>
</dbReference>
<dbReference type="GO" id="GO:0008202">
    <property type="term" value="P:steroid metabolic process"/>
    <property type="evidence" value="ECO:0007669"/>
    <property type="project" value="TreeGrafter"/>
</dbReference>
<comment type="similarity">
    <text evidence="1">Belongs to the short-chain dehydrogenases/reductases (SDR) family.</text>
</comment>
<sequence length="310" mass="32918">MASRLLKFVAAFSSLYGAVSLARRLFKRKLPVLRGAVLVTGASSGIGRNAAQTLARRGYIVFAGVRSQADATALKEECSNIRPVMLDVAVDDSVTDAAREVQAYLKAENLLLIAVVNNAGILGQMSALAVADLHVAHKVFEVNVFGILRVCQAFVPILVDAGPGARIVNISSIAAYTAVPGEAVYAASKHAVQALTQGYRLELHKYGIFCCSVNPGFVKTELANKSGDTALILEASPRSKERKMKQSIETGADPSVTSDAILHAISSPTPKTTYVVAIAAPGVPAWVVVFLRWLLPETLFDSLLLQGDNS</sequence>
<dbReference type="Pfam" id="PF00106">
    <property type="entry name" value="adh_short"/>
    <property type="match status" value="1"/>
</dbReference>
<evidence type="ECO:0000259" key="2">
    <source>
        <dbReference type="SMART" id="SM00822"/>
    </source>
</evidence>
<dbReference type="SMART" id="SM00822">
    <property type="entry name" value="PKS_KR"/>
    <property type="match status" value="1"/>
</dbReference>
<dbReference type="SUPFAM" id="SSF51735">
    <property type="entry name" value="NAD(P)-binding Rossmann-fold domains"/>
    <property type="match status" value="1"/>
</dbReference>
<proteinExistence type="inferred from homology"/>
<feature type="domain" description="Ketoreductase" evidence="2">
    <location>
        <begin position="35"/>
        <end position="221"/>
    </location>
</feature>
<organism evidence="3">
    <name type="scientific">Tetraselmis sp. GSL018</name>
    <dbReference type="NCBI Taxonomy" id="582737"/>
    <lineage>
        <taxon>Eukaryota</taxon>
        <taxon>Viridiplantae</taxon>
        <taxon>Chlorophyta</taxon>
        <taxon>core chlorophytes</taxon>
        <taxon>Chlorodendrophyceae</taxon>
        <taxon>Chlorodendrales</taxon>
        <taxon>Chlorodendraceae</taxon>
        <taxon>Tetraselmis</taxon>
    </lineage>
</organism>
<name>A0A061RCN9_9CHLO</name>
<dbReference type="Gene3D" id="3.40.50.720">
    <property type="entry name" value="NAD(P)-binding Rossmann-like Domain"/>
    <property type="match status" value="1"/>
</dbReference>